<feature type="region of interest" description="Disordered" evidence="1">
    <location>
        <begin position="270"/>
        <end position="293"/>
    </location>
</feature>
<dbReference type="Pfam" id="PF14244">
    <property type="entry name" value="Retrotran_gag_3"/>
    <property type="match status" value="1"/>
</dbReference>
<dbReference type="InterPro" id="IPR029472">
    <property type="entry name" value="Copia-like_N"/>
</dbReference>
<evidence type="ECO:0000313" key="3">
    <source>
        <dbReference type="EMBL" id="KAH7547494.1"/>
    </source>
</evidence>
<gene>
    <name evidence="3" type="ORF">FEM48_Zijuj01G0316000</name>
</gene>
<evidence type="ECO:0000313" key="4">
    <source>
        <dbReference type="Proteomes" id="UP000813462"/>
    </source>
</evidence>
<comment type="caution">
    <text evidence="3">The sequence shown here is derived from an EMBL/GenBank/DDBJ whole genome shotgun (WGS) entry which is preliminary data.</text>
</comment>
<dbReference type="SUPFAM" id="SSF53098">
    <property type="entry name" value="Ribonuclease H-like"/>
    <property type="match status" value="1"/>
</dbReference>
<name>A0A978W6B0_ZIZJJ</name>
<dbReference type="PANTHER" id="PTHR42648:SF22">
    <property type="entry name" value="REVERSE TRANSCRIPTASE TY1_COPIA-TYPE DOMAIN-CONTAINING PROTEIN"/>
    <property type="match status" value="1"/>
</dbReference>
<evidence type="ECO:0000256" key="1">
    <source>
        <dbReference type="SAM" id="MobiDB-lite"/>
    </source>
</evidence>
<proteinExistence type="predicted"/>
<organism evidence="3 4">
    <name type="scientific">Ziziphus jujuba var. spinosa</name>
    <dbReference type="NCBI Taxonomy" id="714518"/>
    <lineage>
        <taxon>Eukaryota</taxon>
        <taxon>Viridiplantae</taxon>
        <taxon>Streptophyta</taxon>
        <taxon>Embryophyta</taxon>
        <taxon>Tracheophyta</taxon>
        <taxon>Spermatophyta</taxon>
        <taxon>Magnoliopsida</taxon>
        <taxon>eudicotyledons</taxon>
        <taxon>Gunneridae</taxon>
        <taxon>Pentapetalae</taxon>
        <taxon>rosids</taxon>
        <taxon>fabids</taxon>
        <taxon>Rosales</taxon>
        <taxon>Rhamnaceae</taxon>
        <taxon>Paliureae</taxon>
        <taxon>Ziziphus</taxon>
    </lineage>
</organism>
<accession>A0A978W6B0</accession>
<dbReference type="InterPro" id="IPR036397">
    <property type="entry name" value="RNaseH_sf"/>
</dbReference>
<reference evidence="3" key="1">
    <citation type="journal article" date="2021" name="Front. Plant Sci.">
        <title>Chromosome-Scale Genome Assembly for Chinese Sour Jujube and Insights Into Its Genome Evolution and Domestication Signature.</title>
        <authorList>
            <person name="Shen L.-Y."/>
            <person name="Luo H."/>
            <person name="Wang X.-L."/>
            <person name="Wang X.-M."/>
            <person name="Qiu X.-J."/>
            <person name="Liu H."/>
            <person name="Zhou S.-S."/>
            <person name="Jia K.-H."/>
            <person name="Nie S."/>
            <person name="Bao Y.-T."/>
            <person name="Zhang R.-G."/>
            <person name="Yun Q.-Z."/>
            <person name="Chai Y.-H."/>
            <person name="Lu J.-Y."/>
            <person name="Li Y."/>
            <person name="Zhao S.-W."/>
            <person name="Mao J.-F."/>
            <person name="Jia S.-G."/>
            <person name="Mao Y.-M."/>
        </authorList>
    </citation>
    <scope>NUCLEOTIDE SEQUENCE</scope>
    <source>
        <strain evidence="3">AT0</strain>
        <tissue evidence="3">Leaf</tissue>
    </source>
</reference>
<dbReference type="Gene3D" id="3.30.420.10">
    <property type="entry name" value="Ribonuclease H-like superfamily/Ribonuclease H"/>
    <property type="match status" value="1"/>
</dbReference>
<dbReference type="PANTHER" id="PTHR42648">
    <property type="entry name" value="TRANSPOSASE, PUTATIVE-RELATED"/>
    <property type="match status" value="1"/>
</dbReference>
<dbReference type="EMBL" id="JAEACU010000001">
    <property type="protein sequence ID" value="KAH7547494.1"/>
    <property type="molecule type" value="Genomic_DNA"/>
</dbReference>
<dbReference type="InterPro" id="IPR039537">
    <property type="entry name" value="Retrotran_Ty1/copia-like"/>
</dbReference>
<protein>
    <recommendedName>
        <fullName evidence="2">Retrotransposon Copia-like N-terminal domain-containing protein</fullName>
    </recommendedName>
</protein>
<dbReference type="AlphaFoldDB" id="A0A978W6B0"/>
<sequence length="448" mass="50867">MSDPNSSNDNSHKKNDSPAIGFHVQDNSLITPERLDGTNYVEWSLNSQNKIHGRKCWGFILGTKAAPKDEHSEEYETWQDENCLVKSWLLDAMTKDIRSLFLRLGILVDIDDCTMECTSDITKYTAKVNAQRVTFKSRGRLDVVEKVANCTIWKMDFNIPEKDKLIWYFVCQTCVLAKSHCAIFHLSENKEIVPFALVRSDVWGPAPSSTLNGMRWYVTFVDDCTRMTWVYLMKTKSDKNEGDTTGDTALDDGNVELELQEDPLIDSTISLESPHQPHQSSLKAPSIEVSTNSTPPIIDDVNIEIHNYHLPPRSNRGIPPTRYEPNLKAKTRYPIGNHVSYHRLSKSYASYVLQLSSISIPSKLQEALADTKWIQAVAEEMTALEKNATWDLVPLPDGKKIILIEISGDRIGLLQYVYVPKGKKVESFQDIFLSMAHYLQLLGQKWPV</sequence>
<dbReference type="InterPro" id="IPR012337">
    <property type="entry name" value="RNaseH-like_sf"/>
</dbReference>
<feature type="domain" description="Retrotransposon Copia-like N-terminal" evidence="2">
    <location>
        <begin position="28"/>
        <end position="68"/>
    </location>
</feature>
<evidence type="ECO:0000259" key="2">
    <source>
        <dbReference type="Pfam" id="PF14244"/>
    </source>
</evidence>
<feature type="region of interest" description="Disordered" evidence="1">
    <location>
        <begin position="1"/>
        <end position="20"/>
    </location>
</feature>
<dbReference type="GO" id="GO:0003676">
    <property type="term" value="F:nucleic acid binding"/>
    <property type="evidence" value="ECO:0007669"/>
    <property type="project" value="InterPro"/>
</dbReference>
<dbReference type="Proteomes" id="UP000813462">
    <property type="component" value="Unassembled WGS sequence"/>
</dbReference>